<dbReference type="Proteomes" id="UP001054854">
    <property type="component" value="Unassembled WGS sequence"/>
</dbReference>
<dbReference type="InterPro" id="IPR051600">
    <property type="entry name" value="Beta-PGM-like"/>
</dbReference>
<evidence type="ECO:0000256" key="1">
    <source>
        <dbReference type="ARBA" id="ARBA00001946"/>
    </source>
</evidence>
<sequence>MHDLIIFDNSGVLVDSEVLANQVLAETLTEMVTPTSVEESLAHYSGHSFAAVPERVFQRTGKSVPAGFEDVFRTRLFAVFEDRLTAVPGIVRILDLLDVRGIPYCVASNDTQERVRTSLRLTGLLPRIPGDRVIGVDQVAHGKPAPDLFLLAARRCGVPPAACLVIEDSPSGVAAARAAGMTVWAHAALTPSSRLRGADVIFPSMRELYSLLPATPLEEPPCTPPR</sequence>
<dbReference type="EMBL" id="BNEK01000005">
    <property type="protein sequence ID" value="GHJ33648.1"/>
    <property type="molecule type" value="Genomic_DNA"/>
</dbReference>
<keyword evidence="5" id="KW-0378">Hydrolase</keyword>
<dbReference type="InterPro" id="IPR006439">
    <property type="entry name" value="HAD-SF_hydro_IA"/>
</dbReference>
<dbReference type="GO" id="GO:0016787">
    <property type="term" value="F:hydrolase activity"/>
    <property type="evidence" value="ECO:0007669"/>
    <property type="project" value="UniProtKB-KW"/>
</dbReference>
<dbReference type="NCBIfam" id="TIGR01509">
    <property type="entry name" value="HAD-SF-IA-v3"/>
    <property type="match status" value="1"/>
</dbReference>
<dbReference type="RefSeq" id="WP_236259553.1">
    <property type="nucleotide sequence ID" value="NZ_BNEK01000005.1"/>
</dbReference>
<evidence type="ECO:0000313" key="6">
    <source>
        <dbReference type="Proteomes" id="UP001054854"/>
    </source>
</evidence>
<keyword evidence="6" id="KW-1185">Reference proteome</keyword>
<keyword evidence="4" id="KW-0460">Magnesium</keyword>
<keyword evidence="3" id="KW-0479">Metal-binding</keyword>
<comment type="caution">
    <text evidence="5">The sequence shown here is derived from an EMBL/GenBank/DDBJ whole genome shotgun (WGS) entry which is preliminary data.</text>
</comment>
<organism evidence="5 6">
    <name type="scientific">Streptomyces hygroscopicus</name>
    <dbReference type="NCBI Taxonomy" id="1912"/>
    <lineage>
        <taxon>Bacteria</taxon>
        <taxon>Bacillati</taxon>
        <taxon>Actinomycetota</taxon>
        <taxon>Actinomycetes</taxon>
        <taxon>Kitasatosporales</taxon>
        <taxon>Streptomycetaceae</taxon>
        <taxon>Streptomyces</taxon>
        <taxon>Streptomyces violaceusniger group</taxon>
    </lineage>
</organism>
<comment type="similarity">
    <text evidence="2">Belongs to the HAD-like hydrolase superfamily. CbbY/CbbZ/Gph/YieH family.</text>
</comment>
<evidence type="ECO:0000256" key="4">
    <source>
        <dbReference type="ARBA" id="ARBA00022842"/>
    </source>
</evidence>
<proteinExistence type="inferred from homology"/>
<evidence type="ECO:0000256" key="2">
    <source>
        <dbReference type="ARBA" id="ARBA00006171"/>
    </source>
</evidence>
<dbReference type="InterPro" id="IPR023214">
    <property type="entry name" value="HAD_sf"/>
</dbReference>
<evidence type="ECO:0000313" key="5">
    <source>
        <dbReference type="EMBL" id="GHJ33648.1"/>
    </source>
</evidence>
<dbReference type="SFLD" id="SFLDG01129">
    <property type="entry name" value="C1.5:_HAD__Beta-PGM__Phosphata"/>
    <property type="match status" value="1"/>
</dbReference>
<dbReference type="PANTHER" id="PTHR46193">
    <property type="entry name" value="6-PHOSPHOGLUCONATE PHOSPHATASE"/>
    <property type="match status" value="1"/>
</dbReference>
<dbReference type="SUPFAM" id="SSF56784">
    <property type="entry name" value="HAD-like"/>
    <property type="match status" value="1"/>
</dbReference>
<dbReference type="Pfam" id="PF00702">
    <property type="entry name" value="Hydrolase"/>
    <property type="match status" value="1"/>
</dbReference>
<dbReference type="InterPro" id="IPR023198">
    <property type="entry name" value="PGP-like_dom2"/>
</dbReference>
<accession>A0ABQ3UDF2</accession>
<gene>
    <name evidence="5" type="ORF">TPA0910_80810</name>
</gene>
<dbReference type="InterPro" id="IPR036412">
    <property type="entry name" value="HAD-like_sf"/>
</dbReference>
<dbReference type="SFLD" id="SFLDS00003">
    <property type="entry name" value="Haloacid_Dehalogenase"/>
    <property type="match status" value="1"/>
</dbReference>
<evidence type="ECO:0000256" key="3">
    <source>
        <dbReference type="ARBA" id="ARBA00022723"/>
    </source>
</evidence>
<protein>
    <submittedName>
        <fullName evidence="5">Hydrolase</fullName>
    </submittedName>
</protein>
<dbReference type="PANTHER" id="PTHR46193:SF10">
    <property type="entry name" value="6-PHOSPHOGLUCONATE PHOSPHATASE"/>
    <property type="match status" value="1"/>
</dbReference>
<reference evidence="5" key="1">
    <citation type="submission" date="2024-05" db="EMBL/GenBank/DDBJ databases">
        <title>Whole genome shotgun sequence of Streptomyces hygroscopicus NBRC 113678.</title>
        <authorList>
            <person name="Komaki H."/>
            <person name="Tamura T."/>
        </authorList>
    </citation>
    <scope>NUCLEOTIDE SEQUENCE</scope>
    <source>
        <strain evidence="5">N11-34</strain>
    </source>
</reference>
<name>A0ABQ3UDF2_STRHY</name>
<dbReference type="Gene3D" id="3.40.50.1000">
    <property type="entry name" value="HAD superfamily/HAD-like"/>
    <property type="match status" value="1"/>
</dbReference>
<comment type="cofactor">
    <cofactor evidence="1">
        <name>Mg(2+)</name>
        <dbReference type="ChEBI" id="CHEBI:18420"/>
    </cofactor>
</comment>
<dbReference type="Gene3D" id="1.10.150.240">
    <property type="entry name" value="Putative phosphatase, domain 2"/>
    <property type="match status" value="1"/>
</dbReference>